<dbReference type="InterPro" id="IPR000515">
    <property type="entry name" value="MetI-like"/>
</dbReference>
<dbReference type="EMBL" id="DSBY01000335">
    <property type="protein sequence ID" value="HDS64092.1"/>
    <property type="molecule type" value="Genomic_DNA"/>
</dbReference>
<dbReference type="GO" id="GO:0005886">
    <property type="term" value="C:plasma membrane"/>
    <property type="evidence" value="ECO:0007669"/>
    <property type="project" value="UniProtKB-SubCell"/>
</dbReference>
<evidence type="ECO:0000256" key="10">
    <source>
        <dbReference type="RuleBase" id="RU363054"/>
    </source>
</evidence>
<comment type="caution">
    <text evidence="12">The sequence shown here is derived from an EMBL/GenBank/DDBJ whole genome shotgun (WGS) entry which is preliminary data.</text>
</comment>
<keyword evidence="6 9" id="KW-0812">Transmembrane</keyword>
<dbReference type="PROSITE" id="PS50928">
    <property type="entry name" value="ABC_TM1"/>
    <property type="match status" value="1"/>
</dbReference>
<comment type="similarity">
    <text evidence="2 10">Belongs to the binding-protein-dependent transport system permease family. CysTW subfamily.</text>
</comment>
<gene>
    <name evidence="12" type="primary">pstC</name>
    <name evidence="12" type="ORF">ENN52_08280</name>
</gene>
<evidence type="ECO:0000256" key="9">
    <source>
        <dbReference type="RuleBase" id="RU363032"/>
    </source>
</evidence>
<reference evidence="12" key="1">
    <citation type="journal article" date="2020" name="mSystems">
        <title>Genome- and Community-Level Interaction Insights into Carbon Utilization and Element Cycling Functions of Hydrothermarchaeota in Hydrothermal Sediment.</title>
        <authorList>
            <person name="Zhou Z."/>
            <person name="Liu Y."/>
            <person name="Xu W."/>
            <person name="Pan J."/>
            <person name="Luo Z.H."/>
            <person name="Li M."/>
        </authorList>
    </citation>
    <scope>NUCLEOTIDE SEQUENCE</scope>
    <source>
        <strain evidence="12">SpSt-1183</strain>
    </source>
</reference>
<dbReference type="PANTHER" id="PTHR30425:SF1">
    <property type="entry name" value="PHOSPHATE TRANSPORT SYSTEM PERMEASE PROTEIN PSTC"/>
    <property type="match status" value="1"/>
</dbReference>
<keyword evidence="5 10" id="KW-0592">Phosphate transport</keyword>
<dbReference type="GO" id="GO:0006817">
    <property type="term" value="P:phosphate ion transport"/>
    <property type="evidence" value="ECO:0007669"/>
    <property type="project" value="UniProtKB-KW"/>
</dbReference>
<name>A0A831LSK6_9EURY</name>
<dbReference type="Proteomes" id="UP000885648">
    <property type="component" value="Unassembled WGS sequence"/>
</dbReference>
<keyword evidence="4 10" id="KW-1003">Cell membrane</keyword>
<keyword evidence="8 9" id="KW-0472">Membrane</keyword>
<evidence type="ECO:0000256" key="2">
    <source>
        <dbReference type="ARBA" id="ARBA00007069"/>
    </source>
</evidence>
<dbReference type="SUPFAM" id="SSF161098">
    <property type="entry name" value="MetI-like"/>
    <property type="match status" value="1"/>
</dbReference>
<feature type="domain" description="ABC transmembrane type-1" evidence="11">
    <location>
        <begin position="64"/>
        <end position="292"/>
    </location>
</feature>
<dbReference type="CDD" id="cd06261">
    <property type="entry name" value="TM_PBP2"/>
    <property type="match status" value="1"/>
</dbReference>
<evidence type="ECO:0000256" key="5">
    <source>
        <dbReference type="ARBA" id="ARBA00022592"/>
    </source>
</evidence>
<dbReference type="Gene3D" id="1.10.3720.10">
    <property type="entry name" value="MetI-like"/>
    <property type="match status" value="1"/>
</dbReference>
<evidence type="ECO:0000256" key="3">
    <source>
        <dbReference type="ARBA" id="ARBA00022448"/>
    </source>
</evidence>
<evidence type="ECO:0000256" key="4">
    <source>
        <dbReference type="ARBA" id="ARBA00022475"/>
    </source>
</evidence>
<dbReference type="InterPro" id="IPR011864">
    <property type="entry name" value="Phosphate_PstC"/>
</dbReference>
<dbReference type="PANTHER" id="PTHR30425">
    <property type="entry name" value="PHOSPHATE TRANSPORT SYSTEM PERMEASE PROTEIN PST"/>
    <property type="match status" value="1"/>
</dbReference>
<evidence type="ECO:0000259" key="11">
    <source>
        <dbReference type="PROSITE" id="PS50928"/>
    </source>
</evidence>
<evidence type="ECO:0000256" key="7">
    <source>
        <dbReference type="ARBA" id="ARBA00022989"/>
    </source>
</evidence>
<evidence type="ECO:0000256" key="8">
    <source>
        <dbReference type="ARBA" id="ARBA00023136"/>
    </source>
</evidence>
<feature type="transmembrane region" description="Helical" evidence="9">
    <location>
        <begin position="12"/>
        <end position="38"/>
    </location>
</feature>
<evidence type="ECO:0000313" key="12">
    <source>
        <dbReference type="EMBL" id="HDS64092.1"/>
    </source>
</evidence>
<comment type="function">
    <text evidence="10">Part of the binding-protein-dependent transport system for phosphate; probably responsible for the translocation of the substrate across the membrane.</text>
</comment>
<accession>A0A831LSK6</accession>
<keyword evidence="7 9" id="KW-1133">Transmembrane helix</keyword>
<evidence type="ECO:0000256" key="6">
    <source>
        <dbReference type="ARBA" id="ARBA00022692"/>
    </source>
</evidence>
<keyword evidence="3 9" id="KW-0813">Transport</keyword>
<dbReference type="GO" id="GO:0005315">
    <property type="term" value="F:phosphate transmembrane transporter activity"/>
    <property type="evidence" value="ECO:0007669"/>
    <property type="project" value="InterPro"/>
</dbReference>
<evidence type="ECO:0000256" key="1">
    <source>
        <dbReference type="ARBA" id="ARBA00004651"/>
    </source>
</evidence>
<sequence length="307" mass="32835">MVQTTDLPGKIFQFSAASMAAIALLMFFFIFVTAAPVVEKEGIGFITGTTWSYDTHQYGIYNFIAGTLALTVVTMLLAVPLSIGTAIFLVEWAPAHVDRAVSTSIELLVGIPSVIFGIFGYFVLQPIFRLYVDPAVSATLGWIPIFHDNDPSGGSSILLASFVLAIMVLPTITALSREAMRSVPSEYREGSLALGATRWETLRHVVLPASMAGILTGIILGLMRAMGETMAVVMLMGNVPHIPGSILDPAYAMTSKILNDIGYNILDEESKSALFGIAAVLFLIEMALVALLRGVISRYGAPGGNAR</sequence>
<protein>
    <recommendedName>
        <fullName evidence="10">Phosphate transport system permease protein</fullName>
    </recommendedName>
</protein>
<feature type="transmembrane region" description="Helical" evidence="9">
    <location>
        <begin position="101"/>
        <end position="124"/>
    </location>
</feature>
<dbReference type="Pfam" id="PF00528">
    <property type="entry name" value="BPD_transp_1"/>
    <property type="match status" value="1"/>
</dbReference>
<comment type="subcellular location">
    <subcellularLocation>
        <location evidence="1 9">Cell membrane</location>
        <topology evidence="1 9">Multi-pass membrane protein</topology>
    </subcellularLocation>
</comment>
<proteinExistence type="inferred from homology"/>
<feature type="transmembrane region" description="Helical" evidence="9">
    <location>
        <begin position="205"/>
        <end position="226"/>
    </location>
</feature>
<feature type="transmembrane region" description="Helical" evidence="9">
    <location>
        <begin position="58"/>
        <end position="89"/>
    </location>
</feature>
<organism evidence="12">
    <name type="scientific">Methanofollis liminatans</name>
    <dbReference type="NCBI Taxonomy" id="2201"/>
    <lineage>
        <taxon>Archaea</taxon>
        <taxon>Methanobacteriati</taxon>
        <taxon>Methanobacteriota</taxon>
        <taxon>Stenosarchaea group</taxon>
        <taxon>Methanomicrobia</taxon>
        <taxon>Methanomicrobiales</taxon>
        <taxon>Methanomicrobiaceae</taxon>
        <taxon>Methanofollis</taxon>
    </lineage>
</organism>
<dbReference type="NCBIfam" id="TIGR02138">
    <property type="entry name" value="phosphate_pstC"/>
    <property type="match status" value="1"/>
</dbReference>
<dbReference type="InterPro" id="IPR051124">
    <property type="entry name" value="Phosphate_Transport_Permease"/>
</dbReference>
<dbReference type="InterPro" id="IPR035906">
    <property type="entry name" value="MetI-like_sf"/>
</dbReference>
<feature type="transmembrane region" description="Helical" evidence="9">
    <location>
        <begin position="273"/>
        <end position="292"/>
    </location>
</feature>
<dbReference type="AlphaFoldDB" id="A0A831LSK6"/>
<feature type="transmembrane region" description="Helical" evidence="9">
    <location>
        <begin position="156"/>
        <end position="175"/>
    </location>
</feature>